<keyword evidence="2" id="KW-1185">Reference proteome</keyword>
<reference evidence="1 2" key="1">
    <citation type="submission" date="2021-08" db="EMBL/GenBank/DDBJ databases">
        <title>Complete genome sequence of Leptospira kobayashii strain E30.</title>
        <authorList>
            <person name="Nakao R."/>
            <person name="Nakamura S."/>
            <person name="Masuzawa T."/>
            <person name="Koizumi N."/>
        </authorList>
    </citation>
    <scope>NUCLEOTIDE SEQUENCE [LARGE SCALE GENOMIC DNA]</scope>
    <source>
        <strain evidence="1 2">E30</strain>
    </source>
</reference>
<dbReference type="EMBL" id="AP025028">
    <property type="protein sequence ID" value="BDA78566.1"/>
    <property type="molecule type" value="Genomic_DNA"/>
</dbReference>
<dbReference type="Proteomes" id="UP000245263">
    <property type="component" value="Chromosome 1"/>
</dbReference>
<organism evidence="1 2">
    <name type="scientific">Leptospira kobayashii</name>
    <dbReference type="NCBI Taxonomy" id="1917830"/>
    <lineage>
        <taxon>Bacteria</taxon>
        <taxon>Pseudomonadati</taxon>
        <taxon>Spirochaetota</taxon>
        <taxon>Spirochaetia</taxon>
        <taxon>Leptospirales</taxon>
        <taxon>Leptospiraceae</taxon>
        <taxon>Leptospira</taxon>
    </lineage>
</organism>
<sequence>MKKKRRTRNNQVKILNTLTIKKICVNFNKRTLVSIIRKDIPQGTTSFKSKVALIRDRLNSQYFKQSRKIEDDAIANKVKVFNTVWNSDPWVRKETQILDKLNKAEFNFDVRRISGVFFSHSYFKRIQERMNNYKVQVKRSKTLEVAFKHLVQRFNNCSLSGYKMNELDYRLADICVSMNHFYKNREDIAHIVCKRFNNKLSKINNVD</sequence>
<gene>
    <name evidence="1" type="ORF">LPTSP3_g14960</name>
</gene>
<evidence type="ECO:0000313" key="2">
    <source>
        <dbReference type="Proteomes" id="UP000245263"/>
    </source>
</evidence>
<protein>
    <submittedName>
        <fullName evidence="1">Uncharacterized protein</fullName>
    </submittedName>
</protein>
<name>A0ABN6KCS0_9LEPT</name>
<evidence type="ECO:0000313" key="1">
    <source>
        <dbReference type="EMBL" id="BDA78566.1"/>
    </source>
</evidence>
<proteinExistence type="predicted"/>
<accession>A0ABN6KCS0</accession>